<dbReference type="PANTHER" id="PTHR19879">
    <property type="entry name" value="TRANSCRIPTION INITIATION FACTOR TFIID"/>
    <property type="match status" value="1"/>
</dbReference>
<organism evidence="10 11">
    <name type="scientific">Dactylosporangium maewongense</name>
    <dbReference type="NCBI Taxonomy" id="634393"/>
    <lineage>
        <taxon>Bacteria</taxon>
        <taxon>Bacillati</taxon>
        <taxon>Actinomycetota</taxon>
        <taxon>Actinomycetes</taxon>
        <taxon>Micromonosporales</taxon>
        <taxon>Micromonosporaceae</taxon>
        <taxon>Dactylosporangium</taxon>
    </lineage>
</organism>
<dbReference type="PANTHER" id="PTHR19879:SF9">
    <property type="entry name" value="TRANSCRIPTION INITIATION FACTOR TFIID SUBUNIT 5"/>
    <property type="match status" value="1"/>
</dbReference>
<evidence type="ECO:0000256" key="1">
    <source>
        <dbReference type="ARBA" id="ARBA00007381"/>
    </source>
</evidence>
<evidence type="ECO:0000256" key="4">
    <source>
        <dbReference type="ARBA" id="ARBA00022741"/>
    </source>
</evidence>
<keyword evidence="4" id="KW-0547">Nucleotide-binding</keyword>
<dbReference type="Gene3D" id="2.130.10.10">
    <property type="entry name" value="YVTN repeat-like/Quinoprotein amine dehydrogenase"/>
    <property type="match status" value="3"/>
</dbReference>
<dbReference type="Gene3D" id="3.30.420.40">
    <property type="match status" value="2"/>
</dbReference>
<sequence length="771" mass="79705">MTGLGGVRLGVDFGTSNTVAVVAGGDGRVRPLLFGASPVLPSAVFVGPDGVLTGSDAERAGLGAPAGLELNPKRRIDDGTVWLGEEEHAVADLIAAVLGRVGDEAARVGGGTLAEVVLTHPAGWAARRLGVLASAAERAGLGPVRLLPEPVAAAAYYVDVLGEELAPGRCLLVYDLGAGTFDVAVVRRTDDGFAVVSADGLGDVGGLDIDAAVVEHARRAGGGGAAWGRLDWPQTADDLRARHLLWQDARAAKEQLTRRPGAEVRVPLVEAAAHLSREEFEALARPLLERTVAWTVRVLREARVPREQVAGLFLVGGSSRIPLVATLLHRTLRIAPTALDHPELVVAEGSLHAPATLLTHAAPTGAAATERPAAVAVTAAGAAAEDAGPQRPAEVTAEPGTGTGGVPIAAGELAHAVQPGKTPKAAAGPAVLAVLAVLLVVVAVLVAVLPDKDQTPEDRTSERLVGELKLGASPQDMAFGLDDKKLAVAVGETAELWDVAGRQRIGQPFTGHGGGTYGGRVNAVAFSPDGDTFATASQDGTVRLWSMRTNAQVGQPLVNRPDINPNDDWRYSVEFDKAGTRLVAAGLRGTAVWDVASRARVTLVDGGPWDATFNATGDRIATGDQRSLATVWQVPGGGQIGKAFAGHRKAPDVSDNVFAVTFNRDGTLLATAGGDGTVRLWDVASQTQSGEPIAVREAEDVAFTADGQYLATAGAEGARLWRVSDHQPVLGPLDSSDHYGAEKLAFSHDGRVLAVAQSGGFHVFLWDVSAV</sequence>
<dbReference type="PROSITE" id="PS01036">
    <property type="entry name" value="HSP70_3"/>
    <property type="match status" value="1"/>
</dbReference>
<gene>
    <name evidence="10" type="ORF">GCM10009827_078460</name>
</gene>
<dbReference type="SUPFAM" id="SSF50978">
    <property type="entry name" value="WD40 repeat-like"/>
    <property type="match status" value="1"/>
</dbReference>
<evidence type="ECO:0000256" key="6">
    <source>
        <dbReference type="ARBA" id="ARBA00023016"/>
    </source>
</evidence>
<dbReference type="PROSITE" id="PS00678">
    <property type="entry name" value="WD_REPEATS_1"/>
    <property type="match status" value="1"/>
</dbReference>
<protein>
    <submittedName>
        <fullName evidence="10">Uncharacterized protein</fullName>
    </submittedName>
</protein>
<reference evidence="11" key="1">
    <citation type="journal article" date="2019" name="Int. J. Syst. Evol. Microbiol.">
        <title>The Global Catalogue of Microorganisms (GCM) 10K type strain sequencing project: providing services to taxonomists for standard genome sequencing and annotation.</title>
        <authorList>
            <consortium name="The Broad Institute Genomics Platform"/>
            <consortium name="The Broad Institute Genome Sequencing Center for Infectious Disease"/>
            <person name="Wu L."/>
            <person name="Ma J."/>
        </authorList>
    </citation>
    <scope>NUCLEOTIDE SEQUENCE [LARGE SCALE GENOMIC DNA]</scope>
    <source>
        <strain evidence="11">JCM 15933</strain>
    </source>
</reference>
<dbReference type="Gene3D" id="3.90.640.10">
    <property type="entry name" value="Actin, Chain A, domain 4"/>
    <property type="match status" value="1"/>
</dbReference>
<feature type="repeat" description="WD" evidence="8">
    <location>
        <begin position="521"/>
        <end position="555"/>
    </location>
</feature>
<dbReference type="PROSITE" id="PS50294">
    <property type="entry name" value="WD_REPEATS_REGION"/>
    <property type="match status" value="2"/>
</dbReference>
<evidence type="ECO:0000256" key="5">
    <source>
        <dbReference type="ARBA" id="ARBA00022840"/>
    </source>
</evidence>
<dbReference type="InterPro" id="IPR015943">
    <property type="entry name" value="WD40/YVTN_repeat-like_dom_sf"/>
</dbReference>
<keyword evidence="3" id="KW-0677">Repeat</keyword>
<evidence type="ECO:0000313" key="10">
    <source>
        <dbReference type="EMBL" id="GAA1546623.1"/>
    </source>
</evidence>
<dbReference type="Pfam" id="PF00400">
    <property type="entry name" value="WD40"/>
    <property type="match status" value="2"/>
</dbReference>
<dbReference type="InterPro" id="IPR018181">
    <property type="entry name" value="Heat_shock_70_CS"/>
</dbReference>
<dbReference type="Pfam" id="PF00012">
    <property type="entry name" value="HSP70"/>
    <property type="match status" value="1"/>
</dbReference>
<dbReference type="InterPro" id="IPR036322">
    <property type="entry name" value="WD40_repeat_dom_sf"/>
</dbReference>
<dbReference type="InterPro" id="IPR013126">
    <property type="entry name" value="Hsp_70_fam"/>
</dbReference>
<keyword evidence="11" id="KW-1185">Reference proteome</keyword>
<keyword evidence="9" id="KW-0812">Transmembrane</keyword>
<keyword evidence="9" id="KW-0472">Membrane</keyword>
<dbReference type="InterPro" id="IPR043129">
    <property type="entry name" value="ATPase_NBD"/>
</dbReference>
<keyword evidence="2 8" id="KW-0853">WD repeat</keyword>
<evidence type="ECO:0000313" key="11">
    <source>
        <dbReference type="Proteomes" id="UP001501470"/>
    </source>
</evidence>
<keyword evidence="7" id="KW-0143">Chaperone</keyword>
<evidence type="ECO:0000256" key="3">
    <source>
        <dbReference type="ARBA" id="ARBA00022737"/>
    </source>
</evidence>
<evidence type="ECO:0000256" key="9">
    <source>
        <dbReference type="SAM" id="Phobius"/>
    </source>
</evidence>
<dbReference type="SMART" id="SM00320">
    <property type="entry name" value="WD40"/>
    <property type="match status" value="5"/>
</dbReference>
<dbReference type="PROSITE" id="PS50082">
    <property type="entry name" value="WD_REPEATS_2"/>
    <property type="match status" value="2"/>
</dbReference>
<accession>A0ABP4MLC7</accession>
<dbReference type="SUPFAM" id="SSF53067">
    <property type="entry name" value="Actin-like ATPase domain"/>
    <property type="match status" value="2"/>
</dbReference>
<comment type="similarity">
    <text evidence="1">Belongs to the heat shock protein 70 family.</text>
</comment>
<proteinExistence type="inferred from homology"/>
<dbReference type="InterPro" id="IPR001680">
    <property type="entry name" value="WD40_rpt"/>
</dbReference>
<name>A0ABP4MLC7_9ACTN</name>
<evidence type="ECO:0000256" key="7">
    <source>
        <dbReference type="ARBA" id="ARBA00023186"/>
    </source>
</evidence>
<dbReference type="EMBL" id="BAAAQD010000019">
    <property type="protein sequence ID" value="GAA1546623.1"/>
    <property type="molecule type" value="Genomic_DNA"/>
</dbReference>
<comment type="caution">
    <text evidence="10">The sequence shown here is derived from an EMBL/GenBank/DDBJ whole genome shotgun (WGS) entry which is preliminary data.</text>
</comment>
<dbReference type="PRINTS" id="PR00301">
    <property type="entry name" value="HEATSHOCK70"/>
</dbReference>
<dbReference type="Proteomes" id="UP001501470">
    <property type="component" value="Unassembled WGS sequence"/>
</dbReference>
<feature type="repeat" description="WD" evidence="8">
    <location>
        <begin position="654"/>
        <end position="691"/>
    </location>
</feature>
<keyword evidence="9" id="KW-1133">Transmembrane helix</keyword>
<keyword evidence="6" id="KW-0346">Stress response</keyword>
<evidence type="ECO:0000256" key="8">
    <source>
        <dbReference type="PROSITE-ProRule" id="PRU00221"/>
    </source>
</evidence>
<dbReference type="RefSeq" id="WP_344508309.1">
    <property type="nucleotide sequence ID" value="NZ_BAAAQD010000019.1"/>
</dbReference>
<feature type="transmembrane region" description="Helical" evidence="9">
    <location>
        <begin position="426"/>
        <end position="449"/>
    </location>
</feature>
<dbReference type="InterPro" id="IPR019775">
    <property type="entry name" value="WD40_repeat_CS"/>
</dbReference>
<keyword evidence="5" id="KW-0067">ATP-binding</keyword>
<evidence type="ECO:0000256" key="2">
    <source>
        <dbReference type="ARBA" id="ARBA00022574"/>
    </source>
</evidence>